<organism evidence="1">
    <name type="scientific">Lotus japonicus</name>
    <name type="common">Lotus corniculatus var. japonicus</name>
    <dbReference type="NCBI Taxonomy" id="34305"/>
    <lineage>
        <taxon>Eukaryota</taxon>
        <taxon>Viridiplantae</taxon>
        <taxon>Streptophyta</taxon>
        <taxon>Embryophyta</taxon>
        <taxon>Tracheophyta</taxon>
        <taxon>Spermatophyta</taxon>
        <taxon>Magnoliopsida</taxon>
        <taxon>eudicotyledons</taxon>
        <taxon>Gunneridae</taxon>
        <taxon>Pentapetalae</taxon>
        <taxon>rosids</taxon>
        <taxon>fabids</taxon>
        <taxon>Fabales</taxon>
        <taxon>Fabaceae</taxon>
        <taxon>Papilionoideae</taxon>
        <taxon>50 kb inversion clade</taxon>
        <taxon>NPAAA clade</taxon>
        <taxon>Hologalegina</taxon>
        <taxon>robinioid clade</taxon>
        <taxon>Loteae</taxon>
        <taxon>Lotus</taxon>
    </lineage>
</organism>
<accession>I3SZ17</accession>
<dbReference type="AlphaFoldDB" id="I3SZ17"/>
<proteinExistence type="evidence at transcript level"/>
<protein>
    <submittedName>
        <fullName evidence="1">Uncharacterized protein</fullName>
    </submittedName>
</protein>
<dbReference type="EMBL" id="BT145715">
    <property type="protein sequence ID" value="AFK45509.1"/>
    <property type="molecule type" value="mRNA"/>
</dbReference>
<evidence type="ECO:0000313" key="1">
    <source>
        <dbReference type="EMBL" id="AFK45509.1"/>
    </source>
</evidence>
<reference evidence="1" key="1">
    <citation type="submission" date="2012-05" db="EMBL/GenBank/DDBJ databases">
        <authorList>
            <person name="Krishnakumar V."/>
            <person name="Cheung F."/>
            <person name="Xiao Y."/>
            <person name="Chan A."/>
            <person name="Moskal W.A."/>
            <person name="Town C.D."/>
        </authorList>
    </citation>
    <scope>NUCLEOTIDE SEQUENCE</scope>
</reference>
<sequence length="58" mass="6869">MAKQNQQTISQQEMRERRWLFISIKKSAVPRICFWGQTVLSPPLMIQDVNKSTSYLQK</sequence>
<name>I3SZ17_LOTJA</name>